<reference evidence="3 4" key="1">
    <citation type="journal article" date="2023" name="PLoS ONE">
        <title>Complete genome assembly of Hawai'i environmental nontuberculous mycobacteria reveals unexpected co-isolation with methylobacteria.</title>
        <authorList>
            <person name="Hendrix J."/>
            <person name="Epperson L.E."/>
            <person name="Tong E.I."/>
            <person name="Chan Y.L."/>
            <person name="Hasan N.A."/>
            <person name="Dawrs S.N."/>
            <person name="Norton G.J."/>
            <person name="Virdi R."/>
            <person name="Crooks J.L."/>
            <person name="Chan E.D."/>
            <person name="Honda J.R."/>
            <person name="Strong M."/>
        </authorList>
    </citation>
    <scope>NUCLEOTIDE SEQUENCE [LARGE SCALE GENOMIC DNA]</scope>
    <source>
        <strain evidence="3 4">NJH_HI01</strain>
    </source>
</reference>
<evidence type="ECO:0000259" key="2">
    <source>
        <dbReference type="Pfam" id="PF09994"/>
    </source>
</evidence>
<protein>
    <submittedName>
        <fullName evidence="3">DUF2235 domain-containing protein</fullName>
    </submittedName>
</protein>
<dbReference type="InterPro" id="IPR018712">
    <property type="entry name" value="Tle1-like_cat"/>
</dbReference>
<dbReference type="RefSeq" id="WP_200671506.1">
    <property type="nucleotide sequence ID" value="NZ_JACWCW010000071.1"/>
</dbReference>
<evidence type="ECO:0000313" key="3">
    <source>
        <dbReference type="EMBL" id="MEN3228956.1"/>
    </source>
</evidence>
<dbReference type="Pfam" id="PF09994">
    <property type="entry name" value="T6SS_Tle1-like_cat"/>
    <property type="match status" value="2"/>
</dbReference>
<dbReference type="PANTHER" id="PTHR33840:SF1">
    <property type="entry name" value="TLE1 PHOSPHOLIPASE DOMAIN-CONTAINING PROTEIN"/>
    <property type="match status" value="1"/>
</dbReference>
<comment type="caution">
    <text evidence="3">The sequence shown here is derived from an EMBL/GenBank/DDBJ whole genome shotgun (WGS) entry which is preliminary data.</text>
</comment>
<feature type="transmembrane region" description="Helical" evidence="1">
    <location>
        <begin position="222"/>
        <end position="249"/>
    </location>
</feature>
<feature type="domain" description="T6SS Phospholipase effector Tle1-like catalytic" evidence="2">
    <location>
        <begin position="3"/>
        <end position="217"/>
    </location>
</feature>
<dbReference type="Proteomes" id="UP001404845">
    <property type="component" value="Unassembled WGS sequence"/>
</dbReference>
<keyword evidence="1" id="KW-0812">Transmembrane</keyword>
<dbReference type="EMBL" id="JAQYXL010000001">
    <property type="protein sequence ID" value="MEN3228956.1"/>
    <property type="molecule type" value="Genomic_DNA"/>
</dbReference>
<accession>A0ABU9ZCS9</accession>
<keyword evidence="1" id="KW-0472">Membrane</keyword>
<gene>
    <name evidence="3" type="ORF">PUR21_15135</name>
</gene>
<dbReference type="PANTHER" id="PTHR33840">
    <property type="match status" value="1"/>
</dbReference>
<keyword evidence="4" id="KW-1185">Reference proteome</keyword>
<evidence type="ECO:0000313" key="4">
    <source>
        <dbReference type="Proteomes" id="UP001404845"/>
    </source>
</evidence>
<feature type="transmembrane region" description="Helical" evidence="1">
    <location>
        <begin position="255"/>
        <end position="275"/>
    </location>
</feature>
<proteinExistence type="predicted"/>
<dbReference type="InterPro" id="IPR029058">
    <property type="entry name" value="AB_hydrolase_fold"/>
</dbReference>
<name>A0ABU9ZCS9_9HYPH</name>
<organism evidence="3 4">
    <name type="scientific">Methylorubrum rhodesianum</name>
    <dbReference type="NCBI Taxonomy" id="29427"/>
    <lineage>
        <taxon>Bacteria</taxon>
        <taxon>Pseudomonadati</taxon>
        <taxon>Pseudomonadota</taxon>
        <taxon>Alphaproteobacteria</taxon>
        <taxon>Hyphomicrobiales</taxon>
        <taxon>Methylobacteriaceae</taxon>
        <taxon>Methylorubrum</taxon>
    </lineage>
</organism>
<keyword evidence="1" id="KW-1133">Transmembrane helix</keyword>
<sequence>MPKNVVVFSDGTGQDGGARPEQRLSNVYKLYRACRVGPDSAVDPREQVTFYDPGLGTDIGATAMTAPVRFVQKLLASMTGRGITANVADCYAFIINHYAPGDRIFLIGFSRGAYTVRCVANLLTLCGVPTRMPDGAPLPLFRKATRDIAREAVDTVLEHGAGHPRESYAAEREELARRFRARHGSNHVDSDRRSNVAPYFIGTFDTVAALGVAGAKRSAIKAAVSAVVAIPLAFASVLVAATLAGLLHLVAGWPFWWTALALVLLEVGLLGWAAWRILQAWRASMTKTIRDFPNKGDVSTHLAEWKGANFDRFLSAHVGYARAAIAIDERRKDFARVPWGTVVDAPPRDPGLPEQLVQVWFAGNHSDIGGSYIEPESRLSDITLRWMIEEATRLPEGLKVDGLGAPGDAMGNPRLRLFPRSDGVQHCEIAGMRDTIEERTSAAFIPAWLRRRARGKNWEEQDREVPHDAVVHPTVDERFALPSVVQCAGSGPYRPGALANHGRFKGRFKGRYGADEAGQAVGAEASG</sequence>
<feature type="domain" description="T6SS Phospholipase effector Tle1-like catalytic" evidence="2">
    <location>
        <begin position="310"/>
        <end position="390"/>
    </location>
</feature>
<evidence type="ECO:0000256" key="1">
    <source>
        <dbReference type="SAM" id="Phobius"/>
    </source>
</evidence>
<dbReference type="SUPFAM" id="SSF53474">
    <property type="entry name" value="alpha/beta-Hydrolases"/>
    <property type="match status" value="1"/>
</dbReference>